<evidence type="ECO:0000256" key="1">
    <source>
        <dbReference type="SAM" id="Phobius"/>
    </source>
</evidence>
<accession>A0A1H1E5P6</accession>
<feature type="transmembrane region" description="Helical" evidence="1">
    <location>
        <begin position="157"/>
        <end position="179"/>
    </location>
</feature>
<dbReference type="PANTHER" id="PTHR37305">
    <property type="entry name" value="INTEGRAL MEMBRANE PROTEIN-RELATED"/>
    <property type="match status" value="1"/>
</dbReference>
<dbReference type="EMBL" id="FNKK01000002">
    <property type="protein sequence ID" value="SDQ84024.1"/>
    <property type="molecule type" value="Genomic_DNA"/>
</dbReference>
<feature type="transmembrane region" description="Helical" evidence="1">
    <location>
        <begin position="50"/>
        <end position="72"/>
    </location>
</feature>
<dbReference type="RefSeq" id="WP_093259050.1">
    <property type="nucleotide sequence ID" value="NZ_FNKK01000002.1"/>
</dbReference>
<gene>
    <name evidence="2" type="ORF">SAMN04489764_2325</name>
</gene>
<dbReference type="STRING" id="35622.SAMN04489764_2325"/>
<keyword evidence="1" id="KW-0472">Membrane</keyword>
<protein>
    <submittedName>
        <fullName evidence="2">ABC-2 type transport system permease protein</fullName>
    </submittedName>
</protein>
<keyword evidence="1" id="KW-1133">Transmembrane helix</keyword>
<feature type="transmembrane region" description="Helical" evidence="1">
    <location>
        <begin position="19"/>
        <end position="38"/>
    </location>
</feature>
<dbReference type="OrthoDB" id="5146799at2"/>
<sequence>MNATVAGISYRAVLGRRRIWLLLLLPLALIAMALLMRLTGRGNEATAVELMQGLAISAMLPLVGAIVGTGVIGPEIDDGTILHLLSKPIPRPVIVFTKFVVAASLLVLFGAVPTFLAAYIVVGSEAGIAAGFALGAAAGGIAYAAVFLLLGIVTKHAVTVGIVYAIVWEGLVGGLVPGARQLSIQQWAQSIAGQVSTSSFFTVDVGLGFALPALVVVTVLAVVLAGRRLRVFSLTGEA</sequence>
<dbReference type="Pfam" id="PF12730">
    <property type="entry name" value="ABC2_membrane_4"/>
    <property type="match status" value="1"/>
</dbReference>
<keyword evidence="1" id="KW-0812">Transmembrane</keyword>
<evidence type="ECO:0000313" key="3">
    <source>
        <dbReference type="Proteomes" id="UP000217103"/>
    </source>
</evidence>
<proteinExistence type="predicted"/>
<dbReference type="Proteomes" id="UP000217103">
    <property type="component" value="Unassembled WGS sequence"/>
</dbReference>
<dbReference type="PANTHER" id="PTHR37305:SF1">
    <property type="entry name" value="MEMBRANE PROTEIN"/>
    <property type="match status" value="1"/>
</dbReference>
<reference evidence="2 3" key="1">
    <citation type="submission" date="2016-10" db="EMBL/GenBank/DDBJ databases">
        <authorList>
            <person name="de Groot N.N."/>
        </authorList>
    </citation>
    <scope>NUCLEOTIDE SEQUENCE [LARGE SCALE GENOMIC DNA]</scope>
    <source>
        <strain evidence="2 3">DSM 43794</strain>
    </source>
</reference>
<feature type="transmembrane region" description="Helical" evidence="1">
    <location>
        <begin position="128"/>
        <end position="150"/>
    </location>
</feature>
<feature type="transmembrane region" description="Helical" evidence="1">
    <location>
        <begin position="199"/>
        <end position="225"/>
    </location>
</feature>
<name>A0A1H1E5P6_9ACTN</name>
<dbReference type="AlphaFoldDB" id="A0A1H1E5P6"/>
<keyword evidence="3" id="KW-1185">Reference proteome</keyword>
<evidence type="ECO:0000313" key="2">
    <source>
        <dbReference type="EMBL" id="SDQ84024.1"/>
    </source>
</evidence>
<organism evidence="2 3">
    <name type="scientific">Thermostaphylospora chromogena</name>
    <dbReference type="NCBI Taxonomy" id="35622"/>
    <lineage>
        <taxon>Bacteria</taxon>
        <taxon>Bacillati</taxon>
        <taxon>Actinomycetota</taxon>
        <taxon>Actinomycetes</taxon>
        <taxon>Streptosporangiales</taxon>
        <taxon>Thermomonosporaceae</taxon>
        <taxon>Thermostaphylospora</taxon>
    </lineage>
</organism>
<feature type="transmembrane region" description="Helical" evidence="1">
    <location>
        <begin position="93"/>
        <end position="122"/>
    </location>
</feature>